<dbReference type="EMBL" id="PIPP01000004">
    <property type="protein sequence ID" value="RUO36095.1"/>
    <property type="molecule type" value="Genomic_DNA"/>
</dbReference>
<protein>
    <submittedName>
        <fullName evidence="2">Uncharacterized protein</fullName>
    </submittedName>
</protein>
<keyword evidence="3" id="KW-1185">Reference proteome</keyword>
<reference evidence="3" key="1">
    <citation type="journal article" date="2018" name="Front. Microbiol.">
        <title>Genome-Based Analysis Reveals the Taxonomy and Diversity of the Family Idiomarinaceae.</title>
        <authorList>
            <person name="Liu Y."/>
            <person name="Lai Q."/>
            <person name="Shao Z."/>
        </authorList>
    </citation>
    <scope>NUCLEOTIDE SEQUENCE [LARGE SCALE GENOMIC DNA]</scope>
    <source>
        <strain evidence="3">AIS</strain>
    </source>
</reference>
<sequence>MINKPILLLLSLIFFWGVANAEEIPGPQARPQGDLDLIIVASESDAYIREWLNTPPEQGVTIKRTRVAKPDQLLVTAFLVTGLTAGDDGRYRYSIDTYILGPDGDPIWGQRNYAGGAGVLPARPMVLMADPALDLILEQSDPEGIYTVVGQVTDLASGSKADSSYEIQFTK</sequence>
<evidence type="ECO:0000256" key="1">
    <source>
        <dbReference type="SAM" id="SignalP"/>
    </source>
</evidence>
<dbReference type="AlphaFoldDB" id="A0A432WQP6"/>
<dbReference type="OrthoDB" id="5566846at2"/>
<evidence type="ECO:0000313" key="2">
    <source>
        <dbReference type="EMBL" id="RUO36095.1"/>
    </source>
</evidence>
<feature type="signal peptide" evidence="1">
    <location>
        <begin position="1"/>
        <end position="21"/>
    </location>
</feature>
<dbReference type="Proteomes" id="UP000286934">
    <property type="component" value="Unassembled WGS sequence"/>
</dbReference>
<evidence type="ECO:0000313" key="3">
    <source>
        <dbReference type="Proteomes" id="UP000286934"/>
    </source>
</evidence>
<proteinExistence type="predicted"/>
<accession>A0A432WQP6</accession>
<feature type="chain" id="PRO_5019565358" evidence="1">
    <location>
        <begin position="22"/>
        <end position="171"/>
    </location>
</feature>
<comment type="caution">
    <text evidence="2">The sequence shown here is derived from an EMBL/GenBank/DDBJ whole genome shotgun (WGS) entry which is preliminary data.</text>
</comment>
<name>A0A432WQP6_9GAMM</name>
<dbReference type="RefSeq" id="WP_126808078.1">
    <property type="nucleotide sequence ID" value="NZ_PIPP01000004.1"/>
</dbReference>
<keyword evidence="1" id="KW-0732">Signal</keyword>
<organism evidence="2 3">
    <name type="scientific">Aliidiomarina shirensis</name>
    <dbReference type="NCBI Taxonomy" id="1048642"/>
    <lineage>
        <taxon>Bacteria</taxon>
        <taxon>Pseudomonadati</taxon>
        <taxon>Pseudomonadota</taxon>
        <taxon>Gammaproteobacteria</taxon>
        <taxon>Alteromonadales</taxon>
        <taxon>Idiomarinaceae</taxon>
        <taxon>Aliidiomarina</taxon>
    </lineage>
</organism>
<gene>
    <name evidence="2" type="ORF">CWE13_09475</name>
</gene>